<dbReference type="InterPro" id="IPR012910">
    <property type="entry name" value="Plug_dom"/>
</dbReference>
<dbReference type="InterPro" id="IPR023997">
    <property type="entry name" value="TonB-dep_OMP_SusC/RagA_CS"/>
</dbReference>
<comment type="similarity">
    <text evidence="7">Belongs to the TonB-dependent receptor family.</text>
</comment>
<dbReference type="InterPro" id="IPR036942">
    <property type="entry name" value="Beta-barrel_TonB_sf"/>
</dbReference>
<dbReference type="Gene3D" id="2.40.170.20">
    <property type="entry name" value="TonB-dependent receptor, beta-barrel domain"/>
    <property type="match status" value="1"/>
</dbReference>
<dbReference type="AlphaFoldDB" id="A0A2N0VI65"/>
<dbReference type="SUPFAM" id="SSF56935">
    <property type="entry name" value="Porins"/>
    <property type="match status" value="1"/>
</dbReference>
<accession>A0A2N0VI65</accession>
<keyword evidence="4 7" id="KW-0812">Transmembrane</keyword>
<feature type="domain" description="TonB-dependent receptor plug" evidence="8">
    <location>
        <begin position="125"/>
        <end position="246"/>
    </location>
</feature>
<name>A0A2N0VI65_9BACT</name>
<evidence type="ECO:0000256" key="3">
    <source>
        <dbReference type="ARBA" id="ARBA00022452"/>
    </source>
</evidence>
<evidence type="ECO:0000313" key="9">
    <source>
        <dbReference type="EMBL" id="PKD43883.1"/>
    </source>
</evidence>
<keyword evidence="5 7" id="KW-0472">Membrane</keyword>
<dbReference type="PROSITE" id="PS52016">
    <property type="entry name" value="TONB_DEPENDENT_REC_3"/>
    <property type="match status" value="1"/>
</dbReference>
<evidence type="ECO:0000256" key="6">
    <source>
        <dbReference type="ARBA" id="ARBA00023237"/>
    </source>
</evidence>
<evidence type="ECO:0000256" key="7">
    <source>
        <dbReference type="PROSITE-ProRule" id="PRU01360"/>
    </source>
</evidence>
<dbReference type="Pfam" id="PF07715">
    <property type="entry name" value="Plug"/>
    <property type="match status" value="1"/>
</dbReference>
<dbReference type="InterPro" id="IPR008969">
    <property type="entry name" value="CarboxyPept-like_regulatory"/>
</dbReference>
<dbReference type="InterPro" id="IPR023996">
    <property type="entry name" value="TonB-dep_OMP_SusC/RagA"/>
</dbReference>
<proteinExistence type="inferred from homology"/>
<dbReference type="InterPro" id="IPR037066">
    <property type="entry name" value="Plug_dom_sf"/>
</dbReference>
<dbReference type="Gene3D" id="2.170.130.10">
    <property type="entry name" value="TonB-dependent receptor, plug domain"/>
    <property type="match status" value="1"/>
</dbReference>
<sequence length="1067" mass="116908">MLSEDQKTLILYEKEVEVAEEVELFQGSITGRVTDSENGDPLIGVNVVIPSLNIGDATGSDGTYLLADIPEGEYRIEARYIGYTTSRRTITVEDGEESIVNFEMSQAVDELGEVVVTALGITRDQRSIGYSTQSVSSENITYANEKNVIGSLAGKISGVQVVGSSGASMGGTQKIKIRGVNSIGGGGEPLVVLDGTPISNANFAGSTGRDYGNLAQDVNPEDVESINVLKGPAASALYGIRGQYGVIMITTKKGAKDSERFTVELNASTSIDRVGNLMPLQNKYGAGSMQTFPTLPNGDPYVQTNYDESWGPRMDGTPVRHYDSFYPQDPSYGELRPFDPQPDNIKDYYETGTNFSQGATISGGGENTQLRISFNNTSITGVEPNTELQRNNVGVSAGADMSDKWSVSSNVNFATNSARRPSQGVQAGSRYFGQWFQRNIDMNRMKDYRYEDGTIKHWNLTGLRTAEGEAAHFNPLYFNNPYFNAYENIGEDSRTRLFGDIGTTYQPSEVLSISAFVRSDMYTQNIESRTAFGGTGTPSYSTGKYENREMNYELLAQYENRWGEFSLDGSLGANIYDRKYSYVSQSTSGGLSAPGFFNIDASIDRPNTSSYLLQKKILSAYGLASFGYMDTYFIDVSLRNDKSSALPEDNNSYWYPSISGSFVFSEVVDWEPLTLGKLRMSYAQAGSDLSPYQTTQSFVVGTEYGSISTLRLPGTLNNPNIEPSFSHSYEAGFDLDFYSRFGIEFTWYTQRNENQIINLDISGTSGYGGATINAGLIENSGIELSLNATPVQTQSFTWDATFNISRNQGEVVELYPGIDVYGYSSTTYSGVTTYLDSFEGQPFGSIVGQAYQRDEDTGQILVDENFIPLYTEATHDFGSAVPDATGGLQNSFYYRNFQLSAMIDFQIGGQFFSRTQSLADRTGQSEKTAALNDLGNNVRDPVDEGGGVKVTGISAETGEEVTGYADAKTYYGILGQRIAEEYIYDSSYIKLREVRLGYTFGSNILGHLPIQQLNVALTAKNPFMIWQDAPKGLDPSELSSGSQAISWYESGQLSTVRSFGIDLNLTF</sequence>
<dbReference type="NCBIfam" id="TIGR04057">
    <property type="entry name" value="SusC_RagA_signa"/>
    <property type="match status" value="1"/>
</dbReference>
<comment type="subcellular location">
    <subcellularLocation>
        <location evidence="1 7">Cell outer membrane</location>
        <topology evidence="1 7">Multi-pass membrane protein</topology>
    </subcellularLocation>
</comment>
<keyword evidence="2 7" id="KW-0813">Transport</keyword>
<evidence type="ECO:0000259" key="8">
    <source>
        <dbReference type="Pfam" id="PF07715"/>
    </source>
</evidence>
<keyword evidence="10" id="KW-1185">Reference proteome</keyword>
<dbReference type="EMBL" id="PISP01000002">
    <property type="protein sequence ID" value="PKD43883.1"/>
    <property type="molecule type" value="Genomic_DNA"/>
</dbReference>
<evidence type="ECO:0000256" key="5">
    <source>
        <dbReference type="ARBA" id="ARBA00023136"/>
    </source>
</evidence>
<keyword evidence="3 7" id="KW-1134">Transmembrane beta strand</keyword>
<dbReference type="OrthoDB" id="9768177at2"/>
<evidence type="ECO:0000256" key="1">
    <source>
        <dbReference type="ARBA" id="ARBA00004571"/>
    </source>
</evidence>
<dbReference type="Proteomes" id="UP000233398">
    <property type="component" value="Unassembled WGS sequence"/>
</dbReference>
<evidence type="ECO:0000256" key="4">
    <source>
        <dbReference type="ARBA" id="ARBA00022692"/>
    </source>
</evidence>
<organism evidence="9 10">
    <name type="scientific">Rhodohalobacter barkolensis</name>
    <dbReference type="NCBI Taxonomy" id="2053187"/>
    <lineage>
        <taxon>Bacteria</taxon>
        <taxon>Pseudomonadati</taxon>
        <taxon>Balneolota</taxon>
        <taxon>Balneolia</taxon>
        <taxon>Balneolales</taxon>
        <taxon>Balneolaceae</taxon>
        <taxon>Rhodohalobacter</taxon>
    </lineage>
</organism>
<evidence type="ECO:0000256" key="2">
    <source>
        <dbReference type="ARBA" id="ARBA00022448"/>
    </source>
</evidence>
<dbReference type="Gene3D" id="2.60.40.1120">
    <property type="entry name" value="Carboxypeptidase-like, regulatory domain"/>
    <property type="match status" value="1"/>
</dbReference>
<gene>
    <name evidence="9" type="ORF">CWD77_07945</name>
</gene>
<evidence type="ECO:0000313" key="10">
    <source>
        <dbReference type="Proteomes" id="UP000233398"/>
    </source>
</evidence>
<comment type="caution">
    <text evidence="9">The sequence shown here is derived from an EMBL/GenBank/DDBJ whole genome shotgun (WGS) entry which is preliminary data.</text>
</comment>
<reference evidence="9 10" key="1">
    <citation type="submission" date="2017-11" db="EMBL/GenBank/DDBJ databases">
        <title>Rhodohalobacter 15182 sp. nov., isolated from a salt lake.</title>
        <authorList>
            <person name="Han S."/>
        </authorList>
    </citation>
    <scope>NUCLEOTIDE SEQUENCE [LARGE SCALE GENOMIC DNA]</scope>
    <source>
        <strain evidence="9 10">15182</strain>
    </source>
</reference>
<protein>
    <submittedName>
        <fullName evidence="9">SusC/RagA family TonB-linked outer membrane protein</fullName>
    </submittedName>
</protein>
<dbReference type="Pfam" id="PF13715">
    <property type="entry name" value="CarbopepD_reg_2"/>
    <property type="match status" value="1"/>
</dbReference>
<keyword evidence="6 7" id="KW-0998">Cell outer membrane</keyword>
<dbReference type="GO" id="GO:0009279">
    <property type="term" value="C:cell outer membrane"/>
    <property type="evidence" value="ECO:0007669"/>
    <property type="project" value="UniProtKB-SubCell"/>
</dbReference>
<dbReference type="InterPro" id="IPR039426">
    <property type="entry name" value="TonB-dep_rcpt-like"/>
</dbReference>
<dbReference type="SUPFAM" id="SSF49464">
    <property type="entry name" value="Carboxypeptidase regulatory domain-like"/>
    <property type="match status" value="1"/>
</dbReference>
<dbReference type="NCBIfam" id="TIGR04056">
    <property type="entry name" value="OMP_RagA_SusC"/>
    <property type="match status" value="1"/>
</dbReference>